<name>A0AAF3EV74_9BILA</name>
<dbReference type="WBParaSite" id="MBELARI_LOCUS18003">
    <property type="protein sequence ID" value="MBELARI_LOCUS18003"/>
    <property type="gene ID" value="MBELARI_LOCUS18003"/>
</dbReference>
<feature type="region of interest" description="Disordered" evidence="2">
    <location>
        <begin position="1"/>
        <end position="107"/>
    </location>
</feature>
<dbReference type="Proteomes" id="UP000887575">
    <property type="component" value="Unassembled WGS sequence"/>
</dbReference>
<proteinExistence type="predicted"/>
<protein>
    <submittedName>
        <fullName evidence="4">C2H2-type domain-containing protein</fullName>
    </submittedName>
</protein>
<feature type="region of interest" description="Disordered" evidence="2">
    <location>
        <begin position="211"/>
        <end position="230"/>
    </location>
</feature>
<reference evidence="4" key="1">
    <citation type="submission" date="2024-02" db="UniProtKB">
        <authorList>
            <consortium name="WormBaseParasite"/>
        </authorList>
    </citation>
    <scope>IDENTIFICATION</scope>
</reference>
<keyword evidence="3" id="KW-1185">Reference proteome</keyword>
<sequence length="542" mass="62113">MGRTRSQTVLNGREENRVKNREAAGNAKNRSKSLNNSATSRMKRKANADPEETTSFPKQTFTRGLSLVKDGLHNKSTIPAEDPPTEEDEDPLWTPMKTSQRDKNRNKDKCQFPDCQSDCRARVPSTCYYHMIIHGSRRFHCSKCHFTTHQHDNVAQHLKGNCGGKSVDKLDQSMIDEWRQLSRICYPTRAKEINAFITKKEVKLLASSNLQTDQGATEEMNEESRNKSNKCQFPNCRSEVQHDNQKKCYLHLITHGPKRFTCSYCDFTAHQLDQIEQHCQKKKNTGCQGEIIDHIDQTMIDEWSNLAIVCFPTFPNVRELSDLFAQELAKSRDVQVVPEPRVAPIKNENEDLEALLFARISSAERERLPEANVSPRSRPTSPLRRSCFMQQRTIEVDDENTQNTEERIGRRQIEEPPLIPILPRSRSMSDVRRLDYPTTSGNASPQSNDVPTLSLSLVKDESSPRIQAIQQQDSGLQIQQLTQEVGRLKAENEMLNTRVADERKQKDMAQRLLGQRVTVIEMLEERILQLEAELEKCVVTLD</sequence>
<feature type="coiled-coil region" evidence="1">
    <location>
        <begin position="478"/>
        <end position="540"/>
    </location>
</feature>
<organism evidence="3 4">
    <name type="scientific">Mesorhabditis belari</name>
    <dbReference type="NCBI Taxonomy" id="2138241"/>
    <lineage>
        <taxon>Eukaryota</taxon>
        <taxon>Metazoa</taxon>
        <taxon>Ecdysozoa</taxon>
        <taxon>Nematoda</taxon>
        <taxon>Chromadorea</taxon>
        <taxon>Rhabditida</taxon>
        <taxon>Rhabditina</taxon>
        <taxon>Rhabditomorpha</taxon>
        <taxon>Rhabditoidea</taxon>
        <taxon>Rhabditidae</taxon>
        <taxon>Mesorhabditinae</taxon>
        <taxon>Mesorhabditis</taxon>
    </lineage>
</organism>
<dbReference type="AlphaFoldDB" id="A0AAF3EV74"/>
<keyword evidence="1" id="KW-0175">Coiled coil</keyword>
<feature type="compositionally biased region" description="Polar residues" evidence="2">
    <location>
        <begin position="53"/>
        <end position="63"/>
    </location>
</feature>
<evidence type="ECO:0000313" key="3">
    <source>
        <dbReference type="Proteomes" id="UP000887575"/>
    </source>
</evidence>
<evidence type="ECO:0000256" key="1">
    <source>
        <dbReference type="SAM" id="Coils"/>
    </source>
</evidence>
<feature type="compositionally biased region" description="Polar residues" evidence="2">
    <location>
        <begin position="1"/>
        <end position="10"/>
    </location>
</feature>
<evidence type="ECO:0000256" key="2">
    <source>
        <dbReference type="SAM" id="MobiDB-lite"/>
    </source>
</evidence>
<evidence type="ECO:0000313" key="4">
    <source>
        <dbReference type="WBParaSite" id="MBELARI_LOCUS18003"/>
    </source>
</evidence>
<accession>A0AAF3EV74</accession>
<feature type="compositionally biased region" description="Basic and acidic residues" evidence="2">
    <location>
        <begin position="12"/>
        <end position="22"/>
    </location>
</feature>